<comment type="caution">
    <text evidence="6">The sequence shown here is derived from an EMBL/GenBank/DDBJ whole genome shotgun (WGS) entry which is preliminary data.</text>
</comment>
<organism evidence="6 7">
    <name type="scientific">Porites lobata</name>
    <dbReference type="NCBI Taxonomy" id="104759"/>
    <lineage>
        <taxon>Eukaryota</taxon>
        <taxon>Metazoa</taxon>
        <taxon>Cnidaria</taxon>
        <taxon>Anthozoa</taxon>
        <taxon>Hexacorallia</taxon>
        <taxon>Scleractinia</taxon>
        <taxon>Fungiina</taxon>
        <taxon>Poritidae</taxon>
        <taxon>Porites</taxon>
    </lineage>
</organism>
<evidence type="ECO:0000256" key="4">
    <source>
        <dbReference type="ARBA" id="ARBA00022989"/>
    </source>
</evidence>
<protein>
    <submittedName>
        <fullName evidence="6">Uncharacterized protein</fullName>
    </submittedName>
</protein>
<comment type="subcellular location">
    <subcellularLocation>
        <location evidence="1">Membrane</location>
        <topology evidence="1">Single-pass membrane protein</topology>
    </subcellularLocation>
</comment>
<evidence type="ECO:0000313" key="6">
    <source>
        <dbReference type="EMBL" id="CAH3175316.1"/>
    </source>
</evidence>
<dbReference type="Proteomes" id="UP001159405">
    <property type="component" value="Unassembled WGS sequence"/>
</dbReference>
<keyword evidence="2" id="KW-0812">Transmembrane</keyword>
<keyword evidence="3" id="KW-0732">Signal</keyword>
<sequence length="447" mass="50741">SLADFLVNYALALNLCRGSCSVDLETKGCYIDKGGPGRALPEYIYNERDPSISNYGGRRIDWLNWNDYFPGFICRCAEKAKELGFDLIGVQFYGECWAGHSGIHNYSQYGLDYSGCIEDDYQPCTKNSRYCVGKHFRNMVFQIVDTSCPGISFERVGCYKDAHKQTQRPLPDYLFNDRDSSIQTWSGKWIDWRNWDVYVPQFACRCAHAAKAKNFTYFGMQFYGECWSGQNGESTYFRDGPSSSCVDKCYAPCNQYRKFCSGMHFANFVYRLKPKKKEEDCEVSITPIGCYNENPKHPALPKVFYNEAEPGKPNFAGSLLQWSNHYKADFKTLLCKCAHLARSNKWGYFGVREIGLCVSNPNNPSNYDKYGASDKCTAGPHTYACPVLNGICGASVDSANYIYRIDGLVNNDNPLSDSLPSRVWASKLKRSSQSKKVFNCLFYNLTP</sequence>
<dbReference type="PANTHER" id="PTHR16059:SF25">
    <property type="entry name" value="LYSOZYME"/>
    <property type="match status" value="1"/>
</dbReference>
<gene>
    <name evidence="6" type="ORF">PLOB_00015851</name>
</gene>
<accession>A0ABN8R918</accession>
<reference evidence="6 7" key="1">
    <citation type="submission" date="2022-05" db="EMBL/GenBank/DDBJ databases">
        <authorList>
            <consortium name="Genoscope - CEA"/>
            <person name="William W."/>
        </authorList>
    </citation>
    <scope>NUCLEOTIDE SEQUENCE [LARGE SCALE GENOMIC DNA]</scope>
</reference>
<evidence type="ECO:0000313" key="7">
    <source>
        <dbReference type="Proteomes" id="UP001159405"/>
    </source>
</evidence>
<evidence type="ECO:0000256" key="5">
    <source>
        <dbReference type="ARBA" id="ARBA00023136"/>
    </source>
</evidence>
<evidence type="ECO:0000256" key="1">
    <source>
        <dbReference type="ARBA" id="ARBA00004167"/>
    </source>
</evidence>
<keyword evidence="7" id="KW-1185">Reference proteome</keyword>
<keyword evidence="4" id="KW-1133">Transmembrane helix</keyword>
<dbReference type="EMBL" id="CALNXK010000199">
    <property type="protein sequence ID" value="CAH3175316.1"/>
    <property type="molecule type" value="Genomic_DNA"/>
</dbReference>
<proteinExistence type="predicted"/>
<evidence type="ECO:0000256" key="3">
    <source>
        <dbReference type="ARBA" id="ARBA00022729"/>
    </source>
</evidence>
<keyword evidence="5" id="KW-0472">Membrane</keyword>
<dbReference type="PANTHER" id="PTHR16059">
    <property type="entry name" value="ANTHRAX TOXIN RECEPTOR"/>
    <property type="match status" value="1"/>
</dbReference>
<name>A0ABN8R918_9CNID</name>
<feature type="non-terminal residue" evidence="6">
    <location>
        <position position="1"/>
    </location>
</feature>
<evidence type="ECO:0000256" key="2">
    <source>
        <dbReference type="ARBA" id="ARBA00022692"/>
    </source>
</evidence>